<proteinExistence type="predicted"/>
<name>A0AAQ4EMX3_AMBAM</name>
<keyword evidence="2" id="KW-1185">Reference proteome</keyword>
<reference evidence="1 2" key="1">
    <citation type="journal article" date="2023" name="Arcadia Sci">
        <title>De novo assembly of a long-read Amblyomma americanum tick genome.</title>
        <authorList>
            <person name="Chou S."/>
            <person name="Poskanzer K.E."/>
            <person name="Rollins M."/>
            <person name="Thuy-Boun P.S."/>
        </authorList>
    </citation>
    <scope>NUCLEOTIDE SEQUENCE [LARGE SCALE GENOMIC DNA]</scope>
    <source>
        <strain evidence="1">F_SG_1</strain>
        <tissue evidence="1">Salivary glands</tissue>
    </source>
</reference>
<evidence type="ECO:0000313" key="1">
    <source>
        <dbReference type="EMBL" id="KAK8776096.1"/>
    </source>
</evidence>
<organism evidence="1 2">
    <name type="scientific">Amblyomma americanum</name>
    <name type="common">Lone star tick</name>
    <dbReference type="NCBI Taxonomy" id="6943"/>
    <lineage>
        <taxon>Eukaryota</taxon>
        <taxon>Metazoa</taxon>
        <taxon>Ecdysozoa</taxon>
        <taxon>Arthropoda</taxon>
        <taxon>Chelicerata</taxon>
        <taxon>Arachnida</taxon>
        <taxon>Acari</taxon>
        <taxon>Parasitiformes</taxon>
        <taxon>Ixodida</taxon>
        <taxon>Ixodoidea</taxon>
        <taxon>Ixodidae</taxon>
        <taxon>Amblyomminae</taxon>
        <taxon>Amblyomma</taxon>
    </lineage>
</organism>
<accession>A0AAQ4EMX3</accession>
<protein>
    <submittedName>
        <fullName evidence="1">Uncharacterized protein</fullName>
    </submittedName>
</protein>
<comment type="caution">
    <text evidence="1">The sequence shown here is derived from an EMBL/GenBank/DDBJ whole genome shotgun (WGS) entry which is preliminary data.</text>
</comment>
<dbReference type="Proteomes" id="UP001321473">
    <property type="component" value="Unassembled WGS sequence"/>
</dbReference>
<dbReference type="EMBL" id="JARKHS020013365">
    <property type="protein sequence ID" value="KAK8776096.1"/>
    <property type="molecule type" value="Genomic_DNA"/>
</dbReference>
<gene>
    <name evidence="1" type="ORF">V5799_030557</name>
</gene>
<dbReference type="AlphaFoldDB" id="A0AAQ4EMX3"/>
<sequence>MGLKYPDDEARRSLYATWLRVVGSNEWHDSFDRLMLECVAATPSPTTPEKPLFSNMYTVRHPNDGPIPDIWAPVLNIDRVHDLFAREREPVEPLPTSPGLVDYLAELIRASVTSRAALDEAGLIIGFCSLAMAVVVTRPLMEVRDFFSRRFKNALLAVVPTSFNGDMIIPTDQFLCEISKCRANRSLIRPFLVYLVLGQYAYHTNVEACPSGDINFLKEGFLNRSKYSYLGVIELLHALQEKAGIGAKELNLLIQSRHRTLPALQSSIAVAHFLEIAEGPMTTPWCRGLSTDIYPPLDVLFHLDYAAKLTALLAPDRNHELWQRREFAWLSPSKVKEALRWAERFRRFVRRRINAESARLGDS</sequence>
<evidence type="ECO:0000313" key="2">
    <source>
        <dbReference type="Proteomes" id="UP001321473"/>
    </source>
</evidence>